<dbReference type="Proteomes" id="UP000037460">
    <property type="component" value="Unassembled WGS sequence"/>
</dbReference>
<dbReference type="EMBL" id="JWZX01000711">
    <property type="protein sequence ID" value="KOO35902.1"/>
    <property type="molecule type" value="Genomic_DNA"/>
</dbReference>
<sequence>MSAECLQSVTGPFLVISADVFQHLAPLRNPPGSRPGDVLSVVVLTDEILVSVVHEPTPESTIRVLTSVATVCVDPGEGIREHGRVLRRAVVMYLPLVRGLPTPARPDPPLMPQMVPFQADAASPLWAHLESLGLLGNYVAFSAQTAAARSAAEAAACERGARKRCREEEE</sequence>
<reference evidence="2" key="1">
    <citation type="journal article" date="2015" name="PLoS Genet.">
        <title>Genome Sequence and Transcriptome Analyses of Chrysochromulina tobin: Metabolic Tools for Enhanced Algal Fitness in the Prominent Order Prymnesiales (Haptophyceae).</title>
        <authorList>
            <person name="Hovde B.T."/>
            <person name="Deodato C.R."/>
            <person name="Hunsperger H.M."/>
            <person name="Ryken S.A."/>
            <person name="Yost W."/>
            <person name="Jha R.K."/>
            <person name="Patterson J."/>
            <person name="Monnat R.J. Jr."/>
            <person name="Barlow S.B."/>
            <person name="Starkenburg S.R."/>
            <person name="Cattolico R.A."/>
        </authorList>
    </citation>
    <scope>NUCLEOTIDE SEQUENCE</scope>
    <source>
        <strain evidence="2">CCMP291</strain>
    </source>
</reference>
<protein>
    <submittedName>
        <fullName evidence="1">Uncharacterized protein</fullName>
    </submittedName>
</protein>
<proteinExistence type="predicted"/>
<evidence type="ECO:0000313" key="1">
    <source>
        <dbReference type="EMBL" id="KOO35902.1"/>
    </source>
</evidence>
<name>A0A0M0KBD4_9EUKA</name>
<organism evidence="1 2">
    <name type="scientific">Chrysochromulina tobinii</name>
    <dbReference type="NCBI Taxonomy" id="1460289"/>
    <lineage>
        <taxon>Eukaryota</taxon>
        <taxon>Haptista</taxon>
        <taxon>Haptophyta</taxon>
        <taxon>Prymnesiophyceae</taxon>
        <taxon>Prymnesiales</taxon>
        <taxon>Chrysochromulinaceae</taxon>
        <taxon>Chrysochromulina</taxon>
    </lineage>
</organism>
<dbReference type="AlphaFoldDB" id="A0A0M0KBD4"/>
<gene>
    <name evidence="1" type="ORF">Ctob_015120</name>
</gene>
<accession>A0A0M0KBD4</accession>
<keyword evidence="2" id="KW-1185">Reference proteome</keyword>
<comment type="caution">
    <text evidence="1">The sequence shown here is derived from an EMBL/GenBank/DDBJ whole genome shotgun (WGS) entry which is preliminary data.</text>
</comment>
<evidence type="ECO:0000313" key="2">
    <source>
        <dbReference type="Proteomes" id="UP000037460"/>
    </source>
</evidence>